<dbReference type="Gene3D" id="3.90.550.10">
    <property type="entry name" value="Spore Coat Polysaccharide Biosynthesis Protein SpsA, Chain A"/>
    <property type="match status" value="1"/>
</dbReference>
<dbReference type="Pfam" id="PF00535">
    <property type="entry name" value="Glycos_transf_2"/>
    <property type="match status" value="1"/>
</dbReference>
<reference evidence="2 3" key="1">
    <citation type="journal article" date="2015" name="Nature">
        <title>rRNA introns, odd ribosomes, and small enigmatic genomes across a large radiation of phyla.</title>
        <authorList>
            <person name="Brown C.T."/>
            <person name="Hug L.A."/>
            <person name="Thomas B.C."/>
            <person name="Sharon I."/>
            <person name="Castelle C.J."/>
            <person name="Singh A."/>
            <person name="Wilkins M.J."/>
            <person name="Williams K.H."/>
            <person name="Banfield J.F."/>
        </authorList>
    </citation>
    <scope>NUCLEOTIDE SEQUENCE [LARGE SCALE GENOMIC DNA]</scope>
</reference>
<dbReference type="GO" id="GO:0006487">
    <property type="term" value="P:protein N-linked glycosylation"/>
    <property type="evidence" value="ECO:0007669"/>
    <property type="project" value="TreeGrafter"/>
</dbReference>
<evidence type="ECO:0000313" key="2">
    <source>
        <dbReference type="EMBL" id="KKP70057.1"/>
    </source>
</evidence>
<dbReference type="PANTHER" id="PTHR10859">
    <property type="entry name" value="GLYCOSYL TRANSFERASE"/>
    <property type="match status" value="1"/>
</dbReference>
<comment type="caution">
    <text evidence="2">The sequence shown here is derived from an EMBL/GenBank/DDBJ whole genome shotgun (WGS) entry which is preliminary data.</text>
</comment>
<evidence type="ECO:0000313" key="3">
    <source>
        <dbReference type="Proteomes" id="UP000034581"/>
    </source>
</evidence>
<gene>
    <name evidence="2" type="ORF">UR67_C0002G0177</name>
</gene>
<name>A0A0G0ERR8_UNCC3</name>
<dbReference type="InterPro" id="IPR029044">
    <property type="entry name" value="Nucleotide-diphossugar_trans"/>
</dbReference>
<dbReference type="GO" id="GO:0016740">
    <property type="term" value="F:transferase activity"/>
    <property type="evidence" value="ECO:0007669"/>
    <property type="project" value="UniProtKB-KW"/>
</dbReference>
<dbReference type="EMBL" id="LBQB01000002">
    <property type="protein sequence ID" value="KKP70057.1"/>
    <property type="molecule type" value="Genomic_DNA"/>
</dbReference>
<dbReference type="PANTHER" id="PTHR10859:SF91">
    <property type="entry name" value="DOLICHYL-PHOSPHATE BETA-GLUCOSYLTRANSFERASE"/>
    <property type="match status" value="1"/>
</dbReference>
<dbReference type="AlphaFoldDB" id="A0A0G0ERR8"/>
<accession>A0A0G0ERR8</accession>
<proteinExistence type="predicted"/>
<sequence>MSQTKPFLSIIIPTFNEECRIAQSLTVIQSFIKTQKYQIEVIIVDDGSSDQTENLVKNFCLKHSDFKFVKNSHLGKALTVKRGVEETTGKYILFSDADLSTPIETINPMLEDLIHQNFEVVIASREAKNAIRINEPYSRHILGRIFNFAIKLFFLPKIQDTQCGFKMFEGKVAKKIFNNLLVFKARGKPAKTAYTGAFDVEILLLSKKYGYRIKEIPVTWTYSNISKVNPINELRYLFHDIFWLLINKIQGKYH</sequence>
<dbReference type="STRING" id="1618350.UR67_C0002G0177"/>
<protein>
    <submittedName>
        <fullName evidence="2">Glycosyl transferase family 2</fullName>
    </submittedName>
</protein>
<keyword evidence="2" id="KW-0808">Transferase</keyword>
<dbReference type="Proteomes" id="UP000034581">
    <property type="component" value="Unassembled WGS sequence"/>
</dbReference>
<dbReference type="SUPFAM" id="SSF53448">
    <property type="entry name" value="Nucleotide-diphospho-sugar transferases"/>
    <property type="match status" value="1"/>
</dbReference>
<dbReference type="InterPro" id="IPR001173">
    <property type="entry name" value="Glyco_trans_2-like"/>
</dbReference>
<evidence type="ECO:0000259" key="1">
    <source>
        <dbReference type="Pfam" id="PF00535"/>
    </source>
</evidence>
<organism evidence="2 3">
    <name type="scientific">candidate division CPR3 bacterium GW2011_GWF2_35_18</name>
    <dbReference type="NCBI Taxonomy" id="1618350"/>
    <lineage>
        <taxon>Bacteria</taxon>
        <taxon>Bacteria division CPR3</taxon>
    </lineage>
</organism>
<feature type="domain" description="Glycosyltransferase 2-like" evidence="1">
    <location>
        <begin position="9"/>
        <end position="177"/>
    </location>
</feature>